<dbReference type="PANTHER" id="PTHR30543">
    <property type="entry name" value="CHROMATE REDUCTASE"/>
    <property type="match status" value="1"/>
</dbReference>
<dbReference type="GO" id="GO:0016491">
    <property type="term" value="F:oxidoreductase activity"/>
    <property type="evidence" value="ECO:0007669"/>
    <property type="project" value="UniProtKB-KW"/>
</dbReference>
<dbReference type="OrthoDB" id="9812295at2"/>
<keyword evidence="3" id="KW-0560">Oxidoreductase</keyword>
<comment type="caution">
    <text evidence="2">The sequence shown here is derived from an EMBL/GenBank/DDBJ whole genome shotgun (WGS) entry which is preliminary data.</text>
</comment>
<reference evidence="3 5" key="2">
    <citation type="submission" date="2024-04" db="EMBL/GenBank/DDBJ databases">
        <title>Three lactobacilli isolated from voided urine samples from females with type 2 diabetes.</title>
        <authorList>
            <person name="Kula A."/>
            <person name="Stegman N."/>
            <person name="Putonti C."/>
        </authorList>
    </citation>
    <scope>NUCLEOTIDE SEQUENCE [LARGE SCALE GENOMIC DNA]</scope>
    <source>
        <strain evidence="3 5">1855</strain>
    </source>
</reference>
<name>A0A5N1I5L4_LACJE</name>
<dbReference type="PANTHER" id="PTHR30543:SF21">
    <property type="entry name" value="NAD(P)H-DEPENDENT FMN REDUCTASE LOT6"/>
    <property type="match status" value="1"/>
</dbReference>
<keyword evidence="5" id="KW-1185">Reference proteome</keyword>
<dbReference type="Gene3D" id="3.40.50.360">
    <property type="match status" value="1"/>
</dbReference>
<dbReference type="InterPro" id="IPR029039">
    <property type="entry name" value="Flavoprotein-like_sf"/>
</dbReference>
<proteinExistence type="predicted"/>
<evidence type="ECO:0000313" key="5">
    <source>
        <dbReference type="Proteomes" id="UP001385848"/>
    </source>
</evidence>
<dbReference type="GeneID" id="31743622"/>
<dbReference type="Proteomes" id="UP000327236">
    <property type="component" value="Unassembled WGS sequence"/>
</dbReference>
<evidence type="ECO:0000313" key="2">
    <source>
        <dbReference type="EMBL" id="KAA9320943.1"/>
    </source>
</evidence>
<organism evidence="2 4">
    <name type="scientific">Lactobacillus jensenii</name>
    <dbReference type="NCBI Taxonomy" id="109790"/>
    <lineage>
        <taxon>Bacteria</taxon>
        <taxon>Bacillati</taxon>
        <taxon>Bacillota</taxon>
        <taxon>Bacilli</taxon>
        <taxon>Lactobacillales</taxon>
        <taxon>Lactobacillaceae</taxon>
        <taxon>Lactobacillus</taxon>
    </lineage>
</organism>
<sequence length="178" mass="19766">MKILAIVGSNAENSYNRKLLLAIKNRFTMHNIELAEIKDLPLYKEGQDTPQVVSDLANKIEAADLVLIGSPEQQHSVTSALKSALEWLSSNLHPFKGKPVFIVGTSPLAQGSGRSQTRLKNILAAPGFSCPVFNGDEFMLGLASKAFNEDGEIKDERTLEFLDHFFGEVEEWYEQITK</sequence>
<dbReference type="GO" id="GO:0005829">
    <property type="term" value="C:cytosol"/>
    <property type="evidence" value="ECO:0007669"/>
    <property type="project" value="TreeGrafter"/>
</dbReference>
<evidence type="ECO:0000259" key="1">
    <source>
        <dbReference type="Pfam" id="PF03358"/>
    </source>
</evidence>
<dbReference type="KEGG" id="lje:BUE77_07800"/>
<evidence type="ECO:0000313" key="4">
    <source>
        <dbReference type="Proteomes" id="UP000327236"/>
    </source>
</evidence>
<protein>
    <submittedName>
        <fullName evidence="2">NAD(P)H-dependent oxidoreductase</fullName>
    </submittedName>
    <submittedName>
        <fullName evidence="3">NADPH-dependent FMN reductase</fullName>
        <ecNumber evidence="3">1.-.-.-</ecNumber>
    </submittedName>
</protein>
<dbReference type="SUPFAM" id="SSF52218">
    <property type="entry name" value="Flavoproteins"/>
    <property type="match status" value="1"/>
</dbReference>
<dbReference type="InterPro" id="IPR005025">
    <property type="entry name" value="FMN_Rdtase-like_dom"/>
</dbReference>
<dbReference type="EMBL" id="JBBVUL010000009">
    <property type="protein sequence ID" value="MEL0565394.1"/>
    <property type="molecule type" value="Genomic_DNA"/>
</dbReference>
<dbReference type="Proteomes" id="UP001385848">
    <property type="component" value="Unassembled WGS sequence"/>
</dbReference>
<dbReference type="EMBL" id="VYWW01000036">
    <property type="protein sequence ID" value="KAA9320943.1"/>
    <property type="molecule type" value="Genomic_DNA"/>
</dbReference>
<gene>
    <name evidence="3" type="ORF">AAC431_05575</name>
    <name evidence="2" type="ORF">F6H94_07255</name>
</gene>
<dbReference type="InterPro" id="IPR050712">
    <property type="entry name" value="NAD(P)H-dep_reductase"/>
</dbReference>
<accession>A0A5N1I5L4</accession>
<dbReference type="Pfam" id="PF03358">
    <property type="entry name" value="FMN_red"/>
    <property type="match status" value="1"/>
</dbReference>
<dbReference type="RefSeq" id="WP_006585592.1">
    <property type="nucleotide sequence ID" value="NZ_CATOUV010000001.1"/>
</dbReference>
<reference evidence="2 4" key="1">
    <citation type="submission" date="2019-09" db="EMBL/GenBank/DDBJ databases">
        <title>Draft genome sequence assemblies of isolates from the urinary tract.</title>
        <authorList>
            <person name="Mores C.R."/>
            <person name="Putonti C."/>
            <person name="Wolfe A.J."/>
        </authorList>
    </citation>
    <scope>NUCLEOTIDE SEQUENCE [LARGE SCALE GENOMIC DNA]</scope>
    <source>
        <strain evidence="2 4">UMB246</strain>
    </source>
</reference>
<dbReference type="EC" id="1.-.-.-" evidence="3"/>
<evidence type="ECO:0000313" key="3">
    <source>
        <dbReference type="EMBL" id="MEL0565394.1"/>
    </source>
</evidence>
<dbReference type="AlphaFoldDB" id="A0A5N1I5L4"/>
<feature type="domain" description="NADPH-dependent FMN reductase-like" evidence="1">
    <location>
        <begin position="1"/>
        <end position="142"/>
    </location>
</feature>
<dbReference type="GO" id="GO:0010181">
    <property type="term" value="F:FMN binding"/>
    <property type="evidence" value="ECO:0007669"/>
    <property type="project" value="TreeGrafter"/>
</dbReference>